<reference evidence="2 3" key="1">
    <citation type="submission" date="2019-06" db="EMBL/GenBank/DDBJ databases">
        <title>Genome Sequence of the Brown Rot Fungal Pathogen Monilinia fructicola.</title>
        <authorList>
            <person name="De Miccolis Angelini R.M."/>
            <person name="Landi L."/>
            <person name="Abate D."/>
            <person name="Pollastro S."/>
            <person name="Romanazzi G."/>
            <person name="Faretra F."/>
        </authorList>
    </citation>
    <scope>NUCLEOTIDE SEQUENCE [LARGE SCALE GENOMIC DNA]</scope>
    <source>
        <strain evidence="2 3">Mfrc123</strain>
    </source>
</reference>
<evidence type="ECO:0000313" key="2">
    <source>
        <dbReference type="EMBL" id="KAA8571183.1"/>
    </source>
</evidence>
<organism evidence="2 3">
    <name type="scientific">Monilinia fructicola</name>
    <name type="common">Brown rot fungus</name>
    <name type="synonym">Ciboria fructicola</name>
    <dbReference type="NCBI Taxonomy" id="38448"/>
    <lineage>
        <taxon>Eukaryota</taxon>
        <taxon>Fungi</taxon>
        <taxon>Dikarya</taxon>
        <taxon>Ascomycota</taxon>
        <taxon>Pezizomycotina</taxon>
        <taxon>Leotiomycetes</taxon>
        <taxon>Helotiales</taxon>
        <taxon>Sclerotiniaceae</taxon>
        <taxon>Monilinia</taxon>
    </lineage>
</organism>
<evidence type="ECO:0000256" key="1">
    <source>
        <dbReference type="SAM" id="MobiDB-lite"/>
    </source>
</evidence>
<feature type="compositionally biased region" description="Polar residues" evidence="1">
    <location>
        <begin position="68"/>
        <end position="80"/>
    </location>
</feature>
<feature type="compositionally biased region" description="Low complexity" evidence="1">
    <location>
        <begin position="13"/>
        <end position="35"/>
    </location>
</feature>
<evidence type="ECO:0000313" key="3">
    <source>
        <dbReference type="Proteomes" id="UP000322873"/>
    </source>
</evidence>
<proteinExistence type="predicted"/>
<dbReference type="Proteomes" id="UP000322873">
    <property type="component" value="Unassembled WGS sequence"/>
</dbReference>
<feature type="region of interest" description="Disordered" evidence="1">
    <location>
        <begin position="1"/>
        <end position="99"/>
    </location>
</feature>
<dbReference type="EMBL" id="VICG01000006">
    <property type="protein sequence ID" value="KAA8571183.1"/>
    <property type="molecule type" value="Genomic_DNA"/>
</dbReference>
<sequence length="139" mass="15205">METSGSKLDPVAQSPYATSSQSQPSSLLDQPHSPQATQQNEEKSQEEDDSMLDISPPAKRQLRDRKPNNTVSANGNSGSPNKRARTSPIKPNSSKSFDTKAKIREEITIANSGPKKCFLGGEAGLLYTIHYQKITIFRS</sequence>
<accession>A0A5M9JRZ5</accession>
<gene>
    <name evidence="2" type="ORF">EYC84_000521</name>
</gene>
<keyword evidence="3" id="KW-1185">Reference proteome</keyword>
<comment type="caution">
    <text evidence="2">The sequence shown here is derived from an EMBL/GenBank/DDBJ whole genome shotgun (WGS) entry which is preliminary data.</text>
</comment>
<dbReference type="VEuPathDB" id="FungiDB:MFRU_058g00080"/>
<name>A0A5M9JRZ5_MONFR</name>
<protein>
    <submittedName>
        <fullName evidence="2">Uncharacterized protein</fullName>
    </submittedName>
</protein>
<dbReference type="AlphaFoldDB" id="A0A5M9JRZ5"/>